<keyword evidence="2" id="KW-1185">Reference proteome</keyword>
<evidence type="ECO:0000313" key="1">
    <source>
        <dbReference type="EMBL" id="CAD7272134.1"/>
    </source>
</evidence>
<dbReference type="EMBL" id="CAJPEX010000006">
    <property type="protein sequence ID" value="CAG0912286.1"/>
    <property type="molecule type" value="Genomic_DNA"/>
</dbReference>
<evidence type="ECO:0000313" key="2">
    <source>
        <dbReference type="Proteomes" id="UP000678499"/>
    </source>
</evidence>
<dbReference type="EMBL" id="OA882043">
    <property type="protein sequence ID" value="CAD7272134.1"/>
    <property type="molecule type" value="Genomic_DNA"/>
</dbReference>
<sequence>MEHGKMDDEVATNVWRTKSGDRDSVLQRELRYEKWKMAVERSLGWESPKLRKKIMPGIDADPALRVAC</sequence>
<dbReference type="Proteomes" id="UP000678499">
    <property type="component" value="Unassembled WGS sequence"/>
</dbReference>
<dbReference type="AlphaFoldDB" id="A0A7R9BDK8"/>
<protein>
    <submittedName>
        <fullName evidence="1">Uncharacterized protein</fullName>
    </submittedName>
</protein>
<name>A0A7R9BDK8_9CRUS</name>
<accession>A0A7R9BDK8</accession>
<gene>
    <name evidence="1" type="ORF">NMOB1V02_LOCUS83</name>
</gene>
<organism evidence="1">
    <name type="scientific">Notodromas monacha</name>
    <dbReference type="NCBI Taxonomy" id="399045"/>
    <lineage>
        <taxon>Eukaryota</taxon>
        <taxon>Metazoa</taxon>
        <taxon>Ecdysozoa</taxon>
        <taxon>Arthropoda</taxon>
        <taxon>Crustacea</taxon>
        <taxon>Oligostraca</taxon>
        <taxon>Ostracoda</taxon>
        <taxon>Podocopa</taxon>
        <taxon>Podocopida</taxon>
        <taxon>Cypridocopina</taxon>
        <taxon>Cypridoidea</taxon>
        <taxon>Cyprididae</taxon>
        <taxon>Notodromas</taxon>
    </lineage>
</organism>
<reference evidence="1" key="1">
    <citation type="submission" date="2020-11" db="EMBL/GenBank/DDBJ databases">
        <authorList>
            <person name="Tran Van P."/>
        </authorList>
    </citation>
    <scope>NUCLEOTIDE SEQUENCE</scope>
</reference>
<dbReference type="OrthoDB" id="5422795at2759"/>
<proteinExistence type="predicted"/>